<dbReference type="EMBL" id="PJBV01000011">
    <property type="protein sequence ID" value="PKH43488.1"/>
    <property type="molecule type" value="Genomic_DNA"/>
</dbReference>
<dbReference type="InterPro" id="IPR034804">
    <property type="entry name" value="SQR/QFR_C/D"/>
</dbReference>
<sequence length="293" mass="31639">MPCILHKVRNEGPGNTGDYVLCHTRAEDNAPSKTSHGLGASGVCAGRYGGSVATQLTDPRKDGPTLVKGARASRTTIALKLGMALSGIVFLGFVLAHMYGNLKAFAGHDAFNEYAEHLREIGEPMLPHEGLLWILRVGLIAALVVHVYCAVVLWRRAARARTTKYVVKKQTGATRASLLMRWGGLTILLFLVWHLLNFTIGKVNVQGGATNDPYNLLVDTFDVWWLTLIYIVAMLALGAHLHHGIWSAAQTLGWTGTAAKRQRAKTIGFVIALIVSVGFSLVPLGVLAGIITK</sequence>
<dbReference type="Gene3D" id="1.20.1300.10">
    <property type="entry name" value="Fumarate reductase/succinate dehydrogenase, transmembrane subunit"/>
    <property type="match status" value="1"/>
</dbReference>
<feature type="transmembrane region" description="Helical" evidence="1">
    <location>
        <begin position="133"/>
        <end position="154"/>
    </location>
</feature>
<keyword evidence="1" id="KW-0812">Transmembrane</keyword>
<protein>
    <submittedName>
        <fullName evidence="2">Succinate dehydrogenase</fullName>
    </submittedName>
</protein>
<evidence type="ECO:0000313" key="3">
    <source>
        <dbReference type="Proteomes" id="UP000233565"/>
    </source>
</evidence>
<reference evidence="2 3" key="1">
    <citation type="submission" date="2017-12" db="EMBL/GenBank/DDBJ databases">
        <title>Pharmacopeia of the Arctic Ocean.</title>
        <authorList>
            <person name="Collins E."/>
            <person name="Ducluzeau A.-L."/>
        </authorList>
    </citation>
    <scope>NUCLEOTIDE SEQUENCE [LARGE SCALE GENOMIC DNA]</scope>
    <source>
        <strain evidence="2 3">DSM 23325</strain>
    </source>
</reference>
<comment type="caution">
    <text evidence="2">The sequence shown here is derived from an EMBL/GenBank/DDBJ whole genome shotgun (WGS) entry which is preliminary data.</text>
</comment>
<dbReference type="InterPro" id="IPR011138">
    <property type="entry name" value="Cytochrome_b-558"/>
</dbReference>
<evidence type="ECO:0000256" key="1">
    <source>
        <dbReference type="SAM" id="Phobius"/>
    </source>
</evidence>
<name>A0ABX4R0M4_9ACTN</name>
<keyword evidence="3" id="KW-1185">Reference proteome</keyword>
<accession>A0ABX4R0M4</accession>
<dbReference type="SUPFAM" id="SSF81343">
    <property type="entry name" value="Fumarate reductase respiratory complex transmembrane subunits"/>
    <property type="match status" value="1"/>
</dbReference>
<feature type="transmembrane region" description="Helical" evidence="1">
    <location>
        <begin position="178"/>
        <end position="196"/>
    </location>
</feature>
<proteinExistence type="predicted"/>
<dbReference type="CDD" id="cd03498">
    <property type="entry name" value="SQR_TypeB_2_TM"/>
    <property type="match status" value="1"/>
</dbReference>
<keyword evidence="1" id="KW-1133">Transmembrane helix</keyword>
<dbReference type="NCBIfam" id="TIGR02046">
    <property type="entry name" value="sdhC_b558_fam"/>
    <property type="match status" value="1"/>
</dbReference>
<keyword evidence="1" id="KW-0472">Membrane</keyword>
<gene>
    <name evidence="2" type="ORF">CXG46_03235</name>
</gene>
<feature type="transmembrane region" description="Helical" evidence="1">
    <location>
        <begin position="223"/>
        <end position="246"/>
    </location>
</feature>
<dbReference type="Proteomes" id="UP000233565">
    <property type="component" value="Unassembled WGS sequence"/>
</dbReference>
<evidence type="ECO:0000313" key="2">
    <source>
        <dbReference type="EMBL" id="PKH43488.1"/>
    </source>
</evidence>
<feature type="transmembrane region" description="Helical" evidence="1">
    <location>
        <begin position="77"/>
        <end position="99"/>
    </location>
</feature>
<organism evidence="2 3">
    <name type="scientific">Nocardioides alpinus</name>
    <dbReference type="NCBI Taxonomy" id="748909"/>
    <lineage>
        <taxon>Bacteria</taxon>
        <taxon>Bacillati</taxon>
        <taxon>Actinomycetota</taxon>
        <taxon>Actinomycetes</taxon>
        <taxon>Propionibacteriales</taxon>
        <taxon>Nocardioidaceae</taxon>
        <taxon>Nocardioides</taxon>
    </lineage>
</organism>
<feature type="transmembrane region" description="Helical" evidence="1">
    <location>
        <begin position="267"/>
        <end position="291"/>
    </location>
</feature>